<dbReference type="InterPro" id="IPR051806">
    <property type="entry name" value="HAD-like_SPP"/>
</dbReference>
<dbReference type="SFLD" id="SFLDS00003">
    <property type="entry name" value="Haloacid_Dehalogenase"/>
    <property type="match status" value="1"/>
</dbReference>
<dbReference type="NCBIfam" id="TIGR01509">
    <property type="entry name" value="HAD-SF-IA-v3"/>
    <property type="match status" value="1"/>
</dbReference>
<evidence type="ECO:0000313" key="1">
    <source>
        <dbReference type="EMBL" id="KAB8185050.1"/>
    </source>
</evidence>
<dbReference type="Pfam" id="PF00702">
    <property type="entry name" value="Hydrolase"/>
    <property type="match status" value="1"/>
</dbReference>
<protein>
    <submittedName>
        <fullName evidence="1">HAD-IA family hydrolase</fullName>
    </submittedName>
</protein>
<dbReference type="GO" id="GO:0050308">
    <property type="term" value="F:sugar-phosphatase activity"/>
    <property type="evidence" value="ECO:0007669"/>
    <property type="project" value="TreeGrafter"/>
</dbReference>
<dbReference type="Gene3D" id="1.10.150.240">
    <property type="entry name" value="Putative phosphatase, domain 2"/>
    <property type="match status" value="1"/>
</dbReference>
<dbReference type="InterPro" id="IPR036412">
    <property type="entry name" value="HAD-like_sf"/>
</dbReference>
<dbReference type="AlphaFoldDB" id="A0A5N6BXM5"/>
<dbReference type="InterPro" id="IPR023198">
    <property type="entry name" value="PGP-like_dom2"/>
</dbReference>
<dbReference type="PANTHER" id="PTHR43481">
    <property type="entry name" value="FRUCTOSE-1-PHOSPHATE PHOSPHATASE"/>
    <property type="match status" value="1"/>
</dbReference>
<proteinExistence type="predicted"/>
<accession>A0A5N6BXM5</accession>
<organism evidence="1 2">
    <name type="scientific">Microbispora catharanthi</name>
    <dbReference type="NCBI Taxonomy" id="1712871"/>
    <lineage>
        <taxon>Bacteria</taxon>
        <taxon>Bacillati</taxon>
        <taxon>Actinomycetota</taxon>
        <taxon>Actinomycetes</taxon>
        <taxon>Streptosporangiales</taxon>
        <taxon>Streptosporangiaceae</taxon>
        <taxon>Microbispora</taxon>
    </lineage>
</organism>
<sequence length="204" mass="22221">MLPELHPGDAGALLFDWDGTLVDSQRANYVALAGALAEEGVQLDQEWFDARTGLSSAEMVRLLAREGGLTLRRPVEEIVADRDERFLRTAHEIRVHPEIEAVVSSFHGRLPMAVASGGARRVIEMTLRHLPIRHRFGTVVTRDDVERGKPAPDIFLRAAKLIGIPPNRCTVYEDSDEGIAAAQAAGMAIIDVRPLTGRPSGTSA</sequence>
<keyword evidence="2" id="KW-1185">Reference proteome</keyword>
<gene>
    <name evidence="1" type="ORF">FH610_014290</name>
</gene>
<dbReference type="EMBL" id="VDMA02000006">
    <property type="protein sequence ID" value="KAB8185050.1"/>
    <property type="molecule type" value="Genomic_DNA"/>
</dbReference>
<dbReference type="SUPFAM" id="SSF56784">
    <property type="entry name" value="HAD-like"/>
    <property type="match status" value="1"/>
</dbReference>
<dbReference type="Gene3D" id="3.40.50.1000">
    <property type="entry name" value="HAD superfamily/HAD-like"/>
    <property type="match status" value="1"/>
</dbReference>
<dbReference type="Proteomes" id="UP000313066">
    <property type="component" value="Unassembled WGS sequence"/>
</dbReference>
<reference evidence="1 2" key="1">
    <citation type="submission" date="2019-10" db="EMBL/GenBank/DDBJ databases">
        <title>Nonomuraea sp. nov., isolated from Phyllanthus amarus.</title>
        <authorList>
            <person name="Klykleung N."/>
            <person name="Tanasupawat S."/>
        </authorList>
    </citation>
    <scope>NUCLEOTIDE SEQUENCE [LARGE SCALE GENOMIC DNA]</scope>
    <source>
        <strain evidence="1 2">CR1-09</strain>
    </source>
</reference>
<dbReference type="SFLD" id="SFLDG01129">
    <property type="entry name" value="C1.5:_HAD__Beta-PGM__Phosphata"/>
    <property type="match status" value="1"/>
</dbReference>
<keyword evidence="1" id="KW-0378">Hydrolase</keyword>
<comment type="caution">
    <text evidence="1">The sequence shown here is derived from an EMBL/GenBank/DDBJ whole genome shotgun (WGS) entry which is preliminary data.</text>
</comment>
<dbReference type="PANTHER" id="PTHR43481:SF4">
    <property type="entry name" value="GLYCEROL-1-PHOSPHATE PHOSPHOHYDROLASE 1-RELATED"/>
    <property type="match status" value="1"/>
</dbReference>
<name>A0A5N6BXM5_9ACTN</name>
<dbReference type="InterPro" id="IPR006439">
    <property type="entry name" value="HAD-SF_hydro_IA"/>
</dbReference>
<dbReference type="InterPro" id="IPR023214">
    <property type="entry name" value="HAD_sf"/>
</dbReference>
<evidence type="ECO:0000313" key="2">
    <source>
        <dbReference type="Proteomes" id="UP000313066"/>
    </source>
</evidence>